<dbReference type="InterPro" id="IPR025346">
    <property type="entry name" value="DUF4250"/>
</dbReference>
<reference evidence="1" key="1">
    <citation type="journal article" date="2021" name="PeerJ">
        <title>Extensive microbial diversity within the chicken gut microbiome revealed by metagenomics and culture.</title>
        <authorList>
            <person name="Gilroy R."/>
            <person name="Ravi A."/>
            <person name="Getino M."/>
            <person name="Pursley I."/>
            <person name="Horton D.L."/>
            <person name="Alikhan N.F."/>
            <person name="Baker D."/>
            <person name="Gharbi K."/>
            <person name="Hall N."/>
            <person name="Watson M."/>
            <person name="Adriaenssens E.M."/>
            <person name="Foster-Nyarko E."/>
            <person name="Jarju S."/>
            <person name="Secka A."/>
            <person name="Antonio M."/>
            <person name="Oren A."/>
            <person name="Chaudhuri R.R."/>
            <person name="La Ragione R."/>
            <person name="Hildebrand F."/>
            <person name="Pallen M.J."/>
        </authorList>
    </citation>
    <scope>NUCLEOTIDE SEQUENCE</scope>
    <source>
        <strain evidence="1">378</strain>
    </source>
</reference>
<name>A0A948TEC7_9GAMM</name>
<dbReference type="Pfam" id="PF14056">
    <property type="entry name" value="DUF4250"/>
    <property type="match status" value="1"/>
</dbReference>
<dbReference type="AlphaFoldDB" id="A0A948TEC7"/>
<evidence type="ECO:0000313" key="2">
    <source>
        <dbReference type="Proteomes" id="UP000733611"/>
    </source>
</evidence>
<accession>A0A948TEC7</accession>
<dbReference type="Proteomes" id="UP000733611">
    <property type="component" value="Unassembled WGS sequence"/>
</dbReference>
<protein>
    <submittedName>
        <fullName evidence="1">DUF4250 domain-containing protein</fullName>
    </submittedName>
</protein>
<reference evidence="1" key="2">
    <citation type="submission" date="2021-04" db="EMBL/GenBank/DDBJ databases">
        <authorList>
            <person name="Gilroy R."/>
        </authorList>
    </citation>
    <scope>NUCLEOTIDE SEQUENCE</scope>
    <source>
        <strain evidence="1">378</strain>
    </source>
</reference>
<gene>
    <name evidence="1" type="ORF">H9847_00320</name>
</gene>
<proteinExistence type="predicted"/>
<sequence length="61" mass="7367">MFARYENMDPYILLSAVNLKMRNENLDLAELCTTYEMDEHKLTKRLKSVGFSYDKEQKQFR</sequence>
<organism evidence="1 2">
    <name type="scientific">Candidatus Anaerobiospirillum pullicola</name>
    <dbReference type="NCBI Taxonomy" id="2838451"/>
    <lineage>
        <taxon>Bacteria</taxon>
        <taxon>Pseudomonadati</taxon>
        <taxon>Pseudomonadota</taxon>
        <taxon>Gammaproteobacteria</taxon>
        <taxon>Aeromonadales</taxon>
        <taxon>Succinivibrionaceae</taxon>
        <taxon>Anaerobiospirillum</taxon>
    </lineage>
</organism>
<comment type="caution">
    <text evidence="1">The sequence shown here is derived from an EMBL/GenBank/DDBJ whole genome shotgun (WGS) entry which is preliminary data.</text>
</comment>
<evidence type="ECO:0000313" key="1">
    <source>
        <dbReference type="EMBL" id="MBU3843309.1"/>
    </source>
</evidence>
<dbReference type="EMBL" id="JAHLFE010000009">
    <property type="protein sequence ID" value="MBU3843309.1"/>
    <property type="molecule type" value="Genomic_DNA"/>
</dbReference>